<sequence length="240" mass="27433">MTDLAWMKTYIGTETSKTIDLTAEEFGAYERLRRYYWEHQGLPDDDRRLMRITGVDADRWEAVRSAICWLFAEGWRLPDLDAERGAAAEKRERAVIRSQKAAEARWKSGRGNARSNATSNAKSIPTSNATSMRSGMPQAMLEQCPSASASDEERYEERLSSTRTRDVNEYPFDPPESVEQGRSFLERKGVQPEDMDAKLMKLMAFRLYPSELPKRVARQDGSEELEVHPHPRARTGDDLP</sequence>
<feature type="compositionally biased region" description="Basic and acidic residues" evidence="1">
    <location>
        <begin position="151"/>
        <end position="168"/>
    </location>
</feature>
<accession>A0ABS5RVJ8</accession>
<dbReference type="Pfam" id="PF07120">
    <property type="entry name" value="DUF1376"/>
    <property type="match status" value="1"/>
</dbReference>
<dbReference type="EMBL" id="JAFMNX010000001">
    <property type="protein sequence ID" value="MBS9720239.1"/>
    <property type="molecule type" value="Genomic_DNA"/>
</dbReference>
<evidence type="ECO:0000256" key="1">
    <source>
        <dbReference type="SAM" id="MobiDB-lite"/>
    </source>
</evidence>
<keyword evidence="3" id="KW-1185">Reference proteome</keyword>
<comment type="caution">
    <text evidence="2">The sequence shown here is derived from an EMBL/GenBank/DDBJ whole genome shotgun (WGS) entry which is preliminary data.</text>
</comment>
<evidence type="ECO:0000313" key="2">
    <source>
        <dbReference type="EMBL" id="MBS9720239.1"/>
    </source>
</evidence>
<feature type="region of interest" description="Disordered" evidence="1">
    <location>
        <begin position="216"/>
        <end position="240"/>
    </location>
</feature>
<protein>
    <submittedName>
        <fullName evidence="2">DUF1376 domain-containing protein</fullName>
    </submittedName>
</protein>
<dbReference type="Proteomes" id="UP001297272">
    <property type="component" value="Unassembled WGS sequence"/>
</dbReference>
<feature type="region of interest" description="Disordered" evidence="1">
    <location>
        <begin position="101"/>
        <end position="180"/>
    </location>
</feature>
<evidence type="ECO:0000313" key="3">
    <source>
        <dbReference type="Proteomes" id="UP001297272"/>
    </source>
</evidence>
<organism evidence="2 3">
    <name type="scientific">Tianweitania aestuarii</name>
    <dbReference type="NCBI Taxonomy" id="2814886"/>
    <lineage>
        <taxon>Bacteria</taxon>
        <taxon>Pseudomonadati</taxon>
        <taxon>Pseudomonadota</taxon>
        <taxon>Alphaproteobacteria</taxon>
        <taxon>Hyphomicrobiales</taxon>
        <taxon>Phyllobacteriaceae</taxon>
        <taxon>Tianweitania</taxon>
    </lineage>
</organism>
<dbReference type="RefSeq" id="WP_213983789.1">
    <property type="nucleotide sequence ID" value="NZ_JAFMNX010000001.1"/>
</dbReference>
<feature type="compositionally biased region" description="Polar residues" evidence="1">
    <location>
        <begin position="113"/>
        <end position="133"/>
    </location>
</feature>
<name>A0ABS5RVJ8_9HYPH</name>
<gene>
    <name evidence="2" type="ORF">JYU29_06010</name>
</gene>
<dbReference type="InterPro" id="IPR010781">
    <property type="entry name" value="DUF1376"/>
</dbReference>
<proteinExistence type="predicted"/>
<reference evidence="2 3" key="1">
    <citation type="submission" date="2021-03" db="EMBL/GenBank/DDBJ databases">
        <title>Tianweitania aestuarii sp. nov., isolated from a tidal flat.</title>
        <authorList>
            <person name="Park S."/>
            <person name="Yoon J.-H."/>
        </authorList>
    </citation>
    <scope>NUCLEOTIDE SEQUENCE [LARGE SCALE GENOMIC DNA]</scope>
    <source>
        <strain evidence="2 3">BSSL-BM11</strain>
    </source>
</reference>